<gene>
    <name evidence="1" type="ORF">PAUS00366_LOCUS13329</name>
</gene>
<protein>
    <submittedName>
        <fullName evidence="1">Uncharacterized protein</fullName>
    </submittedName>
</protein>
<dbReference type="EMBL" id="HBIX01018664">
    <property type="protein sequence ID" value="CAE0720575.1"/>
    <property type="molecule type" value="Transcribed_RNA"/>
</dbReference>
<name>A0A7S4AMF3_9STRA</name>
<organism evidence="1">
    <name type="scientific">Pseudo-nitzschia australis</name>
    <dbReference type="NCBI Taxonomy" id="44445"/>
    <lineage>
        <taxon>Eukaryota</taxon>
        <taxon>Sar</taxon>
        <taxon>Stramenopiles</taxon>
        <taxon>Ochrophyta</taxon>
        <taxon>Bacillariophyta</taxon>
        <taxon>Bacillariophyceae</taxon>
        <taxon>Bacillariophycidae</taxon>
        <taxon>Bacillariales</taxon>
        <taxon>Bacillariaceae</taxon>
        <taxon>Pseudo-nitzschia</taxon>
    </lineage>
</organism>
<dbReference type="AlphaFoldDB" id="A0A7S4AMF3"/>
<dbReference type="InterPro" id="IPR011990">
    <property type="entry name" value="TPR-like_helical_dom_sf"/>
</dbReference>
<evidence type="ECO:0000313" key="1">
    <source>
        <dbReference type="EMBL" id="CAE0720575.1"/>
    </source>
</evidence>
<sequence length="241" mass="27193">MAFGLTSAAIAEFAAKPFIRHALACPRKELSVRSFFFGIDCAAPNLPDLLGDGKVEKEMAPFWYSGHEEYDKLCCSFKDVIREAGRNELPTDEEWGTIDGRFARILLCDQLSRNCFRGTEEAFLYDGVALDLAKEMSLEALSSTTSSDKIPGMYAYILALPLMHSESIPDHELCLDLLKWGKERSPNLNWELNKGFVLQHTEVLQKFGHYPHRNSKKGRATTPEEENWLASPDCPVWAKSQ</sequence>
<proteinExistence type="predicted"/>
<dbReference type="SUPFAM" id="SSF48452">
    <property type="entry name" value="TPR-like"/>
    <property type="match status" value="1"/>
</dbReference>
<dbReference type="InterPro" id="IPR010323">
    <property type="entry name" value="DUF924"/>
</dbReference>
<dbReference type="Gene3D" id="1.20.58.320">
    <property type="entry name" value="TPR-like"/>
    <property type="match status" value="1"/>
</dbReference>
<dbReference type="Gene3D" id="1.25.40.10">
    <property type="entry name" value="Tetratricopeptide repeat domain"/>
    <property type="match status" value="1"/>
</dbReference>
<accession>A0A7S4AMF3</accession>
<reference evidence="1" key="1">
    <citation type="submission" date="2021-01" db="EMBL/GenBank/DDBJ databases">
        <authorList>
            <person name="Corre E."/>
            <person name="Pelletier E."/>
            <person name="Niang G."/>
            <person name="Scheremetjew M."/>
            <person name="Finn R."/>
            <person name="Kale V."/>
            <person name="Holt S."/>
            <person name="Cochrane G."/>
            <person name="Meng A."/>
            <person name="Brown T."/>
            <person name="Cohen L."/>
        </authorList>
    </citation>
    <scope>NUCLEOTIDE SEQUENCE</scope>
    <source>
        <strain evidence="1">10249 10 AB</strain>
    </source>
</reference>
<dbReference type="Pfam" id="PF06041">
    <property type="entry name" value="DUF924"/>
    <property type="match status" value="1"/>
</dbReference>